<accession>A0ACC2J8I8</accession>
<organism evidence="1 2">
    <name type="scientific">Nemania bipapillata</name>
    <dbReference type="NCBI Taxonomy" id="110536"/>
    <lineage>
        <taxon>Eukaryota</taxon>
        <taxon>Fungi</taxon>
        <taxon>Dikarya</taxon>
        <taxon>Ascomycota</taxon>
        <taxon>Pezizomycotina</taxon>
        <taxon>Sordariomycetes</taxon>
        <taxon>Xylariomycetidae</taxon>
        <taxon>Xylariales</taxon>
        <taxon>Xylariaceae</taxon>
        <taxon>Nemania</taxon>
    </lineage>
</organism>
<sequence length="316" mass="34858">MESLSSHNENDGVLLCMSCADPPNPPDLSDRASSPPGPTSPPLQPMEAYRDSIALSDNDLKEDNGEKKKEKNKSDNNEDNVTVVFEIDDDADPPVRLDKGKAPERPYFRFNLGQRTSSMSHELYSTNAQQAENPTGPAIEDKRLESSADLIRTATNGDSEGSSSATESDSEDASYPSSLFEEDAHDYNSATTVGSALENHVTSWKQKEKQKAVPEAETGSLSGGSEEETPFQPMNPGDPGWEKSADRPPQKLPIRFQDAVMRNFLFPWEKAKTWTGMKKLVEDSFKHVDVVGPQLDSGNAEYVCRRFIIIATRTIE</sequence>
<comment type="caution">
    <text evidence="1">The sequence shown here is derived from an EMBL/GenBank/DDBJ whole genome shotgun (WGS) entry which is preliminary data.</text>
</comment>
<gene>
    <name evidence="1" type="ORF">ONZ43_g574</name>
</gene>
<evidence type="ECO:0000313" key="2">
    <source>
        <dbReference type="Proteomes" id="UP001153334"/>
    </source>
</evidence>
<dbReference type="EMBL" id="JAPESX010000077">
    <property type="protein sequence ID" value="KAJ8123493.1"/>
    <property type="molecule type" value="Genomic_DNA"/>
</dbReference>
<dbReference type="Proteomes" id="UP001153334">
    <property type="component" value="Unassembled WGS sequence"/>
</dbReference>
<keyword evidence="2" id="KW-1185">Reference proteome</keyword>
<name>A0ACC2J8I8_9PEZI</name>
<reference evidence="1" key="1">
    <citation type="submission" date="2022-11" db="EMBL/GenBank/DDBJ databases">
        <title>Genome Sequence of Nemania bipapillata.</title>
        <authorList>
            <person name="Buettner E."/>
        </authorList>
    </citation>
    <scope>NUCLEOTIDE SEQUENCE</scope>
    <source>
        <strain evidence="1">CP14</strain>
    </source>
</reference>
<evidence type="ECO:0000313" key="1">
    <source>
        <dbReference type="EMBL" id="KAJ8123493.1"/>
    </source>
</evidence>
<protein>
    <submittedName>
        <fullName evidence="1">Uncharacterized protein</fullName>
    </submittedName>
</protein>
<proteinExistence type="predicted"/>